<dbReference type="RefSeq" id="WP_328336834.1">
    <property type="nucleotide sequence ID" value="NZ_CP107906.1"/>
</dbReference>
<dbReference type="EMBL" id="CP107906">
    <property type="protein sequence ID" value="WUG92411.1"/>
    <property type="molecule type" value="Genomic_DNA"/>
</dbReference>
<sequence length="73" mass="7476">MSAATPGSSPLVEELPSGTTEIHIMPGFGNRLQVVLHSTDGMPEAMPGAVEAVTVYGDGRIEYHPITAKGGAA</sequence>
<evidence type="ECO:0000313" key="2">
    <source>
        <dbReference type="Proteomes" id="UP001341259"/>
    </source>
</evidence>
<protein>
    <submittedName>
        <fullName evidence="1">Uncharacterized protein</fullName>
    </submittedName>
</protein>
<name>A0ABZ1NL41_STRVL</name>
<evidence type="ECO:0000313" key="1">
    <source>
        <dbReference type="EMBL" id="WUG92411.1"/>
    </source>
</evidence>
<organism evidence="1 2">
    <name type="scientific">Streptomyces violaceus</name>
    <name type="common">Streptomyces venezuelae</name>
    <dbReference type="NCBI Taxonomy" id="1936"/>
    <lineage>
        <taxon>Bacteria</taxon>
        <taxon>Bacillati</taxon>
        <taxon>Actinomycetota</taxon>
        <taxon>Actinomycetes</taxon>
        <taxon>Kitasatosporales</taxon>
        <taxon>Streptomycetaceae</taxon>
        <taxon>Streptomyces</taxon>
    </lineage>
</organism>
<reference evidence="1 2" key="1">
    <citation type="submission" date="2022-10" db="EMBL/GenBank/DDBJ databases">
        <title>The complete genomes of actinobacterial strains from the NBC collection.</title>
        <authorList>
            <person name="Joergensen T.S."/>
            <person name="Alvarez Arevalo M."/>
            <person name="Sterndorff E.B."/>
            <person name="Faurdal D."/>
            <person name="Vuksanovic O."/>
            <person name="Mourched A.-S."/>
            <person name="Charusanti P."/>
            <person name="Shaw S."/>
            <person name="Blin K."/>
            <person name="Weber T."/>
        </authorList>
    </citation>
    <scope>NUCLEOTIDE SEQUENCE [LARGE SCALE GENOMIC DNA]</scope>
    <source>
        <strain evidence="1 2">NBC_00456</strain>
    </source>
</reference>
<proteinExistence type="predicted"/>
<dbReference type="Proteomes" id="UP001341259">
    <property type="component" value="Chromosome"/>
</dbReference>
<accession>A0ABZ1NL41</accession>
<keyword evidence="2" id="KW-1185">Reference proteome</keyword>
<gene>
    <name evidence="1" type="ORF">OHB29_04850</name>
</gene>